<reference evidence="4 5" key="1">
    <citation type="submission" date="2022-01" db="EMBL/GenBank/DDBJ databases">
        <title>A chromosomal length assembly of Cordylochernes scorpioides.</title>
        <authorList>
            <person name="Zeh D."/>
            <person name="Zeh J."/>
        </authorList>
    </citation>
    <scope>NUCLEOTIDE SEQUENCE [LARGE SCALE GENOMIC DNA]</scope>
    <source>
        <strain evidence="4">IN4F17</strain>
        <tissue evidence="4">Whole Body</tissue>
    </source>
</reference>
<dbReference type="EMBL" id="CP092874">
    <property type="protein sequence ID" value="UYV74624.1"/>
    <property type="molecule type" value="Genomic_DNA"/>
</dbReference>
<organism evidence="4 5">
    <name type="scientific">Cordylochernes scorpioides</name>
    <dbReference type="NCBI Taxonomy" id="51811"/>
    <lineage>
        <taxon>Eukaryota</taxon>
        <taxon>Metazoa</taxon>
        <taxon>Ecdysozoa</taxon>
        <taxon>Arthropoda</taxon>
        <taxon>Chelicerata</taxon>
        <taxon>Arachnida</taxon>
        <taxon>Pseudoscorpiones</taxon>
        <taxon>Cheliferoidea</taxon>
        <taxon>Chernetidae</taxon>
        <taxon>Cordylochernes</taxon>
    </lineage>
</organism>
<protein>
    <submittedName>
        <fullName evidence="4">OPA3</fullName>
    </submittedName>
</protein>
<gene>
    <name evidence="4" type="ORF">LAZ67_12000315</name>
</gene>
<evidence type="ECO:0000313" key="5">
    <source>
        <dbReference type="Proteomes" id="UP001235939"/>
    </source>
</evidence>
<feature type="region of interest" description="Disordered" evidence="3">
    <location>
        <begin position="200"/>
        <end position="231"/>
    </location>
</feature>
<dbReference type="Pfam" id="PF07047">
    <property type="entry name" value="OPA3"/>
    <property type="match status" value="1"/>
</dbReference>
<accession>A0ABY6L0G0</accession>
<evidence type="ECO:0000313" key="4">
    <source>
        <dbReference type="EMBL" id="UYV74624.1"/>
    </source>
</evidence>
<evidence type="ECO:0000256" key="3">
    <source>
        <dbReference type="SAM" id="MobiDB-lite"/>
    </source>
</evidence>
<keyword evidence="2" id="KW-0175">Coiled coil</keyword>
<evidence type="ECO:0000256" key="2">
    <source>
        <dbReference type="ARBA" id="ARBA00023054"/>
    </source>
</evidence>
<dbReference type="InterPro" id="IPR010754">
    <property type="entry name" value="OPA3-like"/>
</dbReference>
<name>A0ABY6L0G0_9ARAC</name>
<dbReference type="Proteomes" id="UP001235939">
    <property type="component" value="Chromosome 12"/>
</dbReference>
<sequence>MTVVISQQQAGREEGTFILDLRKYGFKKTIMVAAFPIAKLAALAMKQLSKPLSKRIKERAKNSLFFRTYICMPPAQLYHWCDIRFKMRLSNLGKPTEIPKLNEAMAIELGAELLGETIIFTVAALTILGEYLRQAHNERKREQAKTNSVEGLENSYDSLKQEMQRQASELRDLRRSVTALESKVQQYARAQFQEDLNMRKKQQKLEQKRQIEEHNQRIKPKPLPEPELPQTKGTLHSALDYARNVILG</sequence>
<proteinExistence type="inferred from homology"/>
<keyword evidence="5" id="KW-1185">Reference proteome</keyword>
<evidence type="ECO:0000256" key="1">
    <source>
        <dbReference type="ARBA" id="ARBA00007584"/>
    </source>
</evidence>
<comment type="similarity">
    <text evidence="1">Belongs to the OPA3 family.</text>
</comment>
<feature type="compositionally biased region" description="Basic and acidic residues" evidence="3">
    <location>
        <begin position="203"/>
        <end position="216"/>
    </location>
</feature>
<dbReference type="PANTHER" id="PTHR12499">
    <property type="entry name" value="OPTIC ATROPHY 3 PROTEIN OPA3"/>
    <property type="match status" value="1"/>
</dbReference>
<dbReference type="PANTHER" id="PTHR12499:SF0">
    <property type="entry name" value="OPTIC ATROPHY 3 PROTEIN"/>
    <property type="match status" value="1"/>
</dbReference>